<sequence length="172" mass="19004">MYQLDVTTQRPQAARPGGPVAPRPVAPPAPAEEHAARRALRAQIARLERDLADTVIEAFGRDRVPHRVAARGRGPRLLSLGDLELLRDDLAEKLREARVEVAERGAEYADARALLERMLREPERHKYVRLSLQDLGESGCGVYQVRPRVGLIGMLAGWWHVKLSSGCPLPGG</sequence>
<reference evidence="3 4" key="1">
    <citation type="submission" date="2022-06" db="EMBL/GenBank/DDBJ databases">
        <title>Paraconexibacter antarcticus.</title>
        <authorList>
            <person name="Kim C.S."/>
        </authorList>
    </citation>
    <scope>NUCLEOTIDE SEQUENCE [LARGE SCALE GENOMIC DNA]</scope>
    <source>
        <strain evidence="3 4">02-257</strain>
    </source>
</reference>
<feature type="region of interest" description="Disordered" evidence="2">
    <location>
        <begin position="1"/>
        <end position="34"/>
    </location>
</feature>
<organism evidence="3 4">
    <name type="scientific">Paraconexibacter antarcticus</name>
    <dbReference type="NCBI Taxonomy" id="2949664"/>
    <lineage>
        <taxon>Bacteria</taxon>
        <taxon>Bacillati</taxon>
        <taxon>Actinomycetota</taxon>
        <taxon>Thermoleophilia</taxon>
        <taxon>Solirubrobacterales</taxon>
        <taxon>Paraconexibacteraceae</taxon>
        <taxon>Paraconexibacter</taxon>
    </lineage>
</organism>
<evidence type="ECO:0000313" key="4">
    <source>
        <dbReference type="Proteomes" id="UP001056035"/>
    </source>
</evidence>
<dbReference type="RefSeq" id="WP_254572435.1">
    <property type="nucleotide sequence ID" value="NZ_CP098502.1"/>
</dbReference>
<evidence type="ECO:0000313" key="3">
    <source>
        <dbReference type="EMBL" id="UTI65757.1"/>
    </source>
</evidence>
<keyword evidence="4" id="KW-1185">Reference proteome</keyword>
<feature type="compositionally biased region" description="Pro residues" evidence="2">
    <location>
        <begin position="19"/>
        <end position="30"/>
    </location>
</feature>
<dbReference type="EMBL" id="CP098502">
    <property type="protein sequence ID" value="UTI65757.1"/>
    <property type="molecule type" value="Genomic_DNA"/>
</dbReference>
<feature type="coiled-coil region" evidence="1">
    <location>
        <begin position="37"/>
        <end position="100"/>
    </location>
</feature>
<keyword evidence="1" id="KW-0175">Coiled coil</keyword>
<protein>
    <submittedName>
        <fullName evidence="3">Uncharacterized protein</fullName>
    </submittedName>
</protein>
<gene>
    <name evidence="3" type="ORF">NBH00_05965</name>
</gene>
<evidence type="ECO:0000256" key="1">
    <source>
        <dbReference type="SAM" id="Coils"/>
    </source>
</evidence>
<accession>A0ABY5DYN6</accession>
<proteinExistence type="predicted"/>
<dbReference type="Proteomes" id="UP001056035">
    <property type="component" value="Chromosome"/>
</dbReference>
<name>A0ABY5DYN6_9ACTN</name>
<evidence type="ECO:0000256" key="2">
    <source>
        <dbReference type="SAM" id="MobiDB-lite"/>
    </source>
</evidence>